<dbReference type="InterPro" id="IPR000944">
    <property type="entry name" value="Tscrpt_reg_Rrf2"/>
</dbReference>
<proteinExistence type="predicted"/>
<gene>
    <name evidence="2" type="ORF">GCM10010989_07740</name>
</gene>
<reference evidence="2 3" key="1">
    <citation type="journal article" date="2014" name="Int. J. Syst. Evol. Microbiol.">
        <title>Complete genome sequence of Corynebacterium casei LMG S-19264T (=DSM 44701T), isolated from a smear-ripened cheese.</title>
        <authorList>
            <consortium name="US DOE Joint Genome Institute (JGI-PGF)"/>
            <person name="Walter F."/>
            <person name="Albersmeier A."/>
            <person name="Kalinowski J."/>
            <person name="Ruckert C."/>
        </authorList>
    </citation>
    <scope>NUCLEOTIDE SEQUENCE [LARGE SCALE GENOMIC DNA]</scope>
    <source>
        <strain evidence="2 3">CGMCC 1.15358</strain>
    </source>
</reference>
<dbReference type="Pfam" id="PF02082">
    <property type="entry name" value="Rrf2"/>
    <property type="match status" value="1"/>
</dbReference>
<dbReference type="RefSeq" id="WP_066764617.1">
    <property type="nucleotide sequence ID" value="NZ_BMIO01000002.1"/>
</dbReference>
<keyword evidence="1" id="KW-0238">DNA-binding</keyword>
<sequence>MQLTLHTDLALRLLIAATRSGDTPVSLPAFSEMHRVSYNHVAKVAQALVQADYLKSQRGRGGGMLMAKDPQDVTIGAVVRRMEPSMQLADCPNCAINRDCALIDPLDQAKQAFLDVLDRQTLKDMARSMRAEPA</sequence>
<comment type="caution">
    <text evidence="2">The sequence shown here is derived from an EMBL/GenBank/DDBJ whole genome shotgun (WGS) entry which is preliminary data.</text>
</comment>
<dbReference type="GO" id="GO:0005829">
    <property type="term" value="C:cytosol"/>
    <property type="evidence" value="ECO:0007669"/>
    <property type="project" value="TreeGrafter"/>
</dbReference>
<dbReference type="Proteomes" id="UP000598997">
    <property type="component" value="Unassembled WGS sequence"/>
</dbReference>
<name>A0A916Y9D9_9SPHN</name>
<evidence type="ECO:0000313" key="3">
    <source>
        <dbReference type="Proteomes" id="UP000598997"/>
    </source>
</evidence>
<dbReference type="PANTHER" id="PTHR33221">
    <property type="entry name" value="WINGED HELIX-TURN-HELIX TRANSCRIPTIONAL REGULATOR, RRF2 FAMILY"/>
    <property type="match status" value="1"/>
</dbReference>
<dbReference type="AlphaFoldDB" id="A0A916Y9D9"/>
<dbReference type="NCBIfam" id="TIGR00738">
    <property type="entry name" value="rrf2_super"/>
    <property type="match status" value="1"/>
</dbReference>
<dbReference type="Gene3D" id="1.10.10.10">
    <property type="entry name" value="Winged helix-like DNA-binding domain superfamily/Winged helix DNA-binding domain"/>
    <property type="match status" value="1"/>
</dbReference>
<dbReference type="GO" id="GO:0003700">
    <property type="term" value="F:DNA-binding transcription factor activity"/>
    <property type="evidence" value="ECO:0007669"/>
    <property type="project" value="TreeGrafter"/>
</dbReference>
<dbReference type="EMBL" id="BMIO01000002">
    <property type="protein sequence ID" value="GGD36078.1"/>
    <property type="molecule type" value="Genomic_DNA"/>
</dbReference>
<dbReference type="GO" id="GO:0003677">
    <property type="term" value="F:DNA binding"/>
    <property type="evidence" value="ECO:0007669"/>
    <property type="project" value="UniProtKB-KW"/>
</dbReference>
<accession>A0A916Y9D9</accession>
<dbReference type="PROSITE" id="PS51197">
    <property type="entry name" value="HTH_RRF2_2"/>
    <property type="match status" value="1"/>
</dbReference>
<dbReference type="PANTHER" id="PTHR33221:SF4">
    <property type="entry name" value="HTH-TYPE TRANSCRIPTIONAL REPRESSOR NSRR"/>
    <property type="match status" value="1"/>
</dbReference>
<keyword evidence="3" id="KW-1185">Reference proteome</keyword>
<evidence type="ECO:0000313" key="2">
    <source>
        <dbReference type="EMBL" id="GGD36078.1"/>
    </source>
</evidence>
<dbReference type="InterPro" id="IPR036388">
    <property type="entry name" value="WH-like_DNA-bd_sf"/>
</dbReference>
<organism evidence="2 3">
    <name type="scientific">Croceicoccus pelagius</name>
    <dbReference type="NCBI Taxonomy" id="1703341"/>
    <lineage>
        <taxon>Bacteria</taxon>
        <taxon>Pseudomonadati</taxon>
        <taxon>Pseudomonadota</taxon>
        <taxon>Alphaproteobacteria</taxon>
        <taxon>Sphingomonadales</taxon>
        <taxon>Erythrobacteraceae</taxon>
        <taxon>Croceicoccus</taxon>
    </lineage>
</organism>
<protein>
    <submittedName>
        <fullName evidence="2">Rrf2 family transcriptional regulator</fullName>
    </submittedName>
</protein>
<evidence type="ECO:0000256" key="1">
    <source>
        <dbReference type="ARBA" id="ARBA00023125"/>
    </source>
</evidence>
<dbReference type="OrthoDB" id="9802344at2"/>
<dbReference type="SUPFAM" id="SSF46785">
    <property type="entry name" value="Winged helix' DNA-binding domain"/>
    <property type="match status" value="1"/>
</dbReference>
<dbReference type="InterPro" id="IPR036390">
    <property type="entry name" value="WH_DNA-bd_sf"/>
</dbReference>